<protein>
    <submittedName>
        <fullName evidence="1">Uncharacterized protein</fullName>
    </submittedName>
</protein>
<proteinExistence type="predicted"/>
<evidence type="ECO:0000313" key="2">
    <source>
        <dbReference type="Proteomes" id="UP000825886"/>
    </source>
</evidence>
<evidence type="ECO:0000313" key="1">
    <source>
        <dbReference type="EMBL" id="QZN98220.1"/>
    </source>
</evidence>
<keyword evidence="2" id="KW-1185">Reference proteome</keyword>
<dbReference type="RefSeq" id="WP_222161238.1">
    <property type="nucleotide sequence ID" value="NZ_CP081864.1"/>
</dbReference>
<organism evidence="1 2">
    <name type="scientific">Symbiopectobacterium purcellii</name>
    <dbReference type="NCBI Taxonomy" id="2871826"/>
    <lineage>
        <taxon>Bacteria</taxon>
        <taxon>Pseudomonadati</taxon>
        <taxon>Pseudomonadota</taxon>
        <taxon>Gammaproteobacteria</taxon>
        <taxon>Enterobacterales</taxon>
        <taxon>Enterobacteriaceae</taxon>
    </lineage>
</organism>
<sequence>MALGDKAITESQKVIHHGIQKTPELSRLARLNYLTEALYWRNAGNREEKKKALKLALLERLNKRYLLDENMSFRGDKWRQKRSMPPSARSLLN</sequence>
<reference evidence="1 2" key="1">
    <citation type="submission" date="2021-08" db="EMBL/GenBank/DDBJ databases">
        <title>Culture and genomic analysis of Symbiopectobacterium purcellii sp. nov. gen. nov., isolated from the leafhopper Empoasca decipiens.</title>
        <authorList>
            <person name="Nadal-Jimenez P."/>
            <person name="Siozios S."/>
            <person name="Halliday N."/>
            <person name="Camara M."/>
            <person name="Hurst G.D.D."/>
        </authorList>
    </citation>
    <scope>NUCLEOTIDE SEQUENCE [LARGE SCALE GENOMIC DNA]</scope>
    <source>
        <strain evidence="1 2">SyEd1</strain>
    </source>
</reference>
<dbReference type="Proteomes" id="UP000825886">
    <property type="component" value="Chromosome"/>
</dbReference>
<accession>A0ABX9AWR2</accession>
<dbReference type="EMBL" id="CP081864">
    <property type="protein sequence ID" value="QZN98220.1"/>
    <property type="molecule type" value="Genomic_DNA"/>
</dbReference>
<name>A0ABX9AWR2_9ENTR</name>
<gene>
    <name evidence="1" type="ORF">K6K13_02465</name>
</gene>